<dbReference type="SMART" id="SM00645">
    <property type="entry name" value="Pept_C1"/>
    <property type="match status" value="1"/>
</dbReference>
<keyword evidence="6" id="KW-1015">Disulfide bond</keyword>
<keyword evidence="9" id="KW-1185">Reference proteome</keyword>
<dbReference type="InterPro" id="IPR000668">
    <property type="entry name" value="Peptidase_C1A_C"/>
</dbReference>
<keyword evidence="5" id="KW-0865">Zymogen</keyword>
<dbReference type="InterPro" id="IPR039417">
    <property type="entry name" value="Peptidase_C1A_papain-like"/>
</dbReference>
<dbReference type="RefSeq" id="XP_003738751.1">
    <property type="nucleotide sequence ID" value="XM_003738703.1"/>
</dbReference>
<dbReference type="Pfam" id="PF08246">
    <property type="entry name" value="Inhibitor_I29"/>
    <property type="match status" value="1"/>
</dbReference>
<accession>A0AAJ6QNJ5</accession>
<dbReference type="PRINTS" id="PR00705">
    <property type="entry name" value="PAPAIN"/>
</dbReference>
<dbReference type="KEGG" id="goe:100902297"/>
<dbReference type="InterPro" id="IPR013128">
    <property type="entry name" value="Peptidase_C1A"/>
</dbReference>
<evidence type="ECO:0000259" key="8">
    <source>
        <dbReference type="SMART" id="SM00848"/>
    </source>
</evidence>
<dbReference type="PROSITE" id="PS00640">
    <property type="entry name" value="THIOL_PROTEASE_ASN"/>
    <property type="match status" value="1"/>
</dbReference>
<dbReference type="InterPro" id="IPR000169">
    <property type="entry name" value="Pept_cys_AS"/>
</dbReference>
<dbReference type="GO" id="GO:0008234">
    <property type="term" value="F:cysteine-type peptidase activity"/>
    <property type="evidence" value="ECO:0007669"/>
    <property type="project" value="UniProtKB-KW"/>
</dbReference>
<comment type="similarity">
    <text evidence="1">Belongs to the peptidase C1 family.</text>
</comment>
<dbReference type="PANTHER" id="PTHR12411">
    <property type="entry name" value="CYSTEINE PROTEASE FAMILY C1-RELATED"/>
    <property type="match status" value="1"/>
</dbReference>
<dbReference type="GeneID" id="100902297"/>
<dbReference type="SUPFAM" id="SSF54001">
    <property type="entry name" value="Cysteine proteinases"/>
    <property type="match status" value="1"/>
</dbReference>
<keyword evidence="3" id="KW-0378">Hydrolase</keyword>
<feature type="domain" description="Cathepsin propeptide inhibitor" evidence="8">
    <location>
        <begin position="18"/>
        <end position="79"/>
    </location>
</feature>
<evidence type="ECO:0000259" key="7">
    <source>
        <dbReference type="SMART" id="SM00645"/>
    </source>
</evidence>
<dbReference type="SMART" id="SM00848">
    <property type="entry name" value="Inhibitor_I29"/>
    <property type="match status" value="1"/>
</dbReference>
<evidence type="ECO:0000256" key="6">
    <source>
        <dbReference type="ARBA" id="ARBA00023157"/>
    </source>
</evidence>
<evidence type="ECO:0000256" key="5">
    <source>
        <dbReference type="ARBA" id="ARBA00023145"/>
    </source>
</evidence>
<dbReference type="CDD" id="cd02248">
    <property type="entry name" value="Peptidase_C1A"/>
    <property type="match status" value="1"/>
</dbReference>
<dbReference type="Pfam" id="PF00112">
    <property type="entry name" value="Peptidase_C1"/>
    <property type="match status" value="1"/>
</dbReference>
<dbReference type="InterPro" id="IPR038765">
    <property type="entry name" value="Papain-like_cys_pep_sf"/>
</dbReference>
<evidence type="ECO:0000256" key="1">
    <source>
        <dbReference type="ARBA" id="ARBA00008455"/>
    </source>
</evidence>
<dbReference type="AlphaFoldDB" id="A0AAJ6QNJ5"/>
<keyword evidence="2" id="KW-0645">Protease</keyword>
<name>A0AAJ6QNJ5_9ACAR</name>
<dbReference type="Proteomes" id="UP000694867">
    <property type="component" value="Unplaced"/>
</dbReference>
<dbReference type="InterPro" id="IPR025661">
    <property type="entry name" value="Pept_asp_AS"/>
</dbReference>
<evidence type="ECO:0000256" key="3">
    <source>
        <dbReference type="ARBA" id="ARBA00022801"/>
    </source>
</evidence>
<evidence type="ECO:0000313" key="9">
    <source>
        <dbReference type="Proteomes" id="UP000694867"/>
    </source>
</evidence>
<proteinExistence type="inferred from homology"/>
<sequence>MHLYRFLSLVYGASLAEWSQFKEQFGKEYRSTSAEEIALLNFGRNSRTITEHNKRLHDGDSPSYRMAVNPWSDKSHEEFRQYYGLYGDSYDFTSDRILNYVPERGTPANVDWNKAGFVTPSRDQKGCGSCWAFAAVGAIEARVSKSTGNLTALSVQNLIDCSDTNFGCSGGSPILALRDLLSIGLHTADSYPYLARDGICHRVNSSRLYQISGFYREEYYLSEERLKEMVAIIGPVTATIDASPFGFMHYRDGIFYDPACNPDSPNHAVLVVGFGIENGFEYWLIKNSWGPDWGIDGFMKIARNRNNTCGIANSNAFPIL</sequence>
<organism evidence="9 10">
    <name type="scientific">Galendromus occidentalis</name>
    <name type="common">western predatory mite</name>
    <dbReference type="NCBI Taxonomy" id="34638"/>
    <lineage>
        <taxon>Eukaryota</taxon>
        <taxon>Metazoa</taxon>
        <taxon>Ecdysozoa</taxon>
        <taxon>Arthropoda</taxon>
        <taxon>Chelicerata</taxon>
        <taxon>Arachnida</taxon>
        <taxon>Acari</taxon>
        <taxon>Parasitiformes</taxon>
        <taxon>Mesostigmata</taxon>
        <taxon>Gamasina</taxon>
        <taxon>Phytoseioidea</taxon>
        <taxon>Phytoseiidae</taxon>
        <taxon>Typhlodrominae</taxon>
        <taxon>Galendromus</taxon>
    </lineage>
</organism>
<evidence type="ECO:0000256" key="4">
    <source>
        <dbReference type="ARBA" id="ARBA00022807"/>
    </source>
</evidence>
<feature type="domain" description="Peptidase C1A papain C-terminal" evidence="7">
    <location>
        <begin position="106"/>
        <end position="319"/>
    </location>
</feature>
<reference evidence="10" key="1">
    <citation type="submission" date="2025-08" db="UniProtKB">
        <authorList>
            <consortium name="RefSeq"/>
        </authorList>
    </citation>
    <scope>IDENTIFICATION</scope>
</reference>
<dbReference type="GO" id="GO:0006508">
    <property type="term" value="P:proteolysis"/>
    <property type="evidence" value="ECO:0007669"/>
    <property type="project" value="UniProtKB-KW"/>
</dbReference>
<protein>
    <submittedName>
        <fullName evidence="10">Cathepsin L1-like</fullName>
    </submittedName>
</protein>
<gene>
    <name evidence="10" type="primary">LOC100902297</name>
</gene>
<dbReference type="PROSITE" id="PS00139">
    <property type="entry name" value="THIOL_PROTEASE_CYS"/>
    <property type="match status" value="1"/>
</dbReference>
<dbReference type="FunFam" id="3.90.70.10:FF:000332">
    <property type="entry name" value="Cathepsin L1"/>
    <property type="match status" value="1"/>
</dbReference>
<keyword evidence="4" id="KW-0788">Thiol protease</keyword>
<evidence type="ECO:0000313" key="10">
    <source>
        <dbReference type="RefSeq" id="XP_003738751.1"/>
    </source>
</evidence>
<dbReference type="Gene3D" id="3.90.70.10">
    <property type="entry name" value="Cysteine proteinases"/>
    <property type="match status" value="1"/>
</dbReference>
<dbReference type="InterPro" id="IPR013201">
    <property type="entry name" value="Prot_inhib_I29"/>
</dbReference>
<evidence type="ECO:0000256" key="2">
    <source>
        <dbReference type="ARBA" id="ARBA00022670"/>
    </source>
</evidence>